<sequence length="715" mass="83707">MNEPSDEQLFVINQLKTQKNVIVDAIAGSGKSTTILSVAKAFIGINILQMTYNSMLRLEIKEKTKVLQIENIEVHTFHSLAKKYYMLSAHTDTAIRYILFNNIKPRIDIPLFQLVVLDETQDMSFLYFQFMLKFSKDMGSNFQLLILGDYKQGLYEFKGADTRFLTMSDQIWELHPQLINKEFVRCTLKMSYRITKQMASFVNNVMLGEERMFSCKDGEQVFYYRQSRRNTEIFVIAQIKKLLAKGAKPSDFFVLCASVKGQNSYIRKMENALVENDIPCHVPMLETENIDEKVIEGKVVFSTFHSVKGRQRKYVFIVGFDNSYYFKAKNASKEICPNTLYVGSTRATDSLYLLEKNDFDTDRPLEFLKMNHHEMKMQSYISFKGTPQSLFYERNVETEQKTLIPRFNITPTTLITFVPENVIEEISPLLDRIFVRLSGEPVETDEIELLTVFKTRQGFYEDVSDINGIAIPCIYYHHIQKRWRTPDQEPNILKKMVENNMSDSKDYEHKYLKDIIQNMPEKCTKISDYLYASNIYIATQERLYFKLKQIEPDEYTWLNRENVIKCLKRLDKYVLTECKQKIPVFEKVLIDNSMDKEHEDIDAILFPYFNGKTIFRFSARVDLVSENTLWELKCTSKITIDHLLQVVIYAWLWKILVADDRNIRILNIKTGELLQLEATMDELTHIVVSLLQGKYCAPVVKTDEEFVQDCRAMFS</sequence>
<dbReference type="EMBL" id="MN740751">
    <property type="protein sequence ID" value="QHU10234.1"/>
    <property type="molecule type" value="Genomic_DNA"/>
</dbReference>
<dbReference type="GO" id="GO:0003677">
    <property type="term" value="F:DNA binding"/>
    <property type="evidence" value="ECO:0007669"/>
    <property type="project" value="InterPro"/>
</dbReference>
<name>A0A6C0K2E6_9ZZZZ</name>
<dbReference type="SUPFAM" id="SSF52540">
    <property type="entry name" value="P-loop containing nucleoside triphosphate hydrolases"/>
    <property type="match status" value="1"/>
</dbReference>
<proteinExistence type="predicted"/>
<dbReference type="Pfam" id="PF13245">
    <property type="entry name" value="AAA_19"/>
    <property type="match status" value="1"/>
</dbReference>
<dbReference type="PANTHER" id="PTHR11070">
    <property type="entry name" value="UVRD / RECB / PCRA DNA HELICASE FAMILY MEMBER"/>
    <property type="match status" value="1"/>
</dbReference>
<dbReference type="InterPro" id="IPR027417">
    <property type="entry name" value="P-loop_NTPase"/>
</dbReference>
<dbReference type="Gene3D" id="3.40.50.300">
    <property type="entry name" value="P-loop containing nucleotide triphosphate hydrolases"/>
    <property type="match status" value="2"/>
</dbReference>
<accession>A0A6C0K2E6</accession>
<protein>
    <submittedName>
        <fullName evidence="1">Uncharacterized protein</fullName>
    </submittedName>
</protein>
<dbReference type="GO" id="GO:0005524">
    <property type="term" value="F:ATP binding"/>
    <property type="evidence" value="ECO:0007669"/>
    <property type="project" value="InterPro"/>
</dbReference>
<dbReference type="GO" id="GO:0005634">
    <property type="term" value="C:nucleus"/>
    <property type="evidence" value="ECO:0007669"/>
    <property type="project" value="TreeGrafter"/>
</dbReference>
<dbReference type="InterPro" id="IPR000212">
    <property type="entry name" value="DNA_helicase_UvrD/REP"/>
</dbReference>
<dbReference type="PANTHER" id="PTHR11070:SF66">
    <property type="entry name" value="UVRD-LIKE HELICASE C-TERMINAL DOMAIN-CONTAINING PROTEIN"/>
    <property type="match status" value="1"/>
</dbReference>
<evidence type="ECO:0000313" key="1">
    <source>
        <dbReference type="EMBL" id="QHU10234.1"/>
    </source>
</evidence>
<dbReference type="GO" id="GO:0000725">
    <property type="term" value="P:recombinational repair"/>
    <property type="evidence" value="ECO:0007669"/>
    <property type="project" value="TreeGrafter"/>
</dbReference>
<dbReference type="AlphaFoldDB" id="A0A6C0K2E6"/>
<dbReference type="GO" id="GO:0043138">
    <property type="term" value="F:3'-5' DNA helicase activity"/>
    <property type="evidence" value="ECO:0007669"/>
    <property type="project" value="TreeGrafter"/>
</dbReference>
<organism evidence="1">
    <name type="scientific">viral metagenome</name>
    <dbReference type="NCBI Taxonomy" id="1070528"/>
    <lineage>
        <taxon>unclassified sequences</taxon>
        <taxon>metagenomes</taxon>
        <taxon>organismal metagenomes</taxon>
    </lineage>
</organism>
<reference evidence="1" key="1">
    <citation type="journal article" date="2020" name="Nature">
        <title>Giant virus diversity and host interactions through global metagenomics.</title>
        <authorList>
            <person name="Schulz F."/>
            <person name="Roux S."/>
            <person name="Paez-Espino D."/>
            <person name="Jungbluth S."/>
            <person name="Walsh D.A."/>
            <person name="Denef V.J."/>
            <person name="McMahon K.D."/>
            <person name="Konstantinidis K.T."/>
            <person name="Eloe-Fadrosh E.A."/>
            <person name="Kyrpides N.C."/>
            <person name="Woyke T."/>
        </authorList>
    </citation>
    <scope>NUCLEOTIDE SEQUENCE</scope>
    <source>
        <strain evidence="1">GVMAG-S-1101164-67</strain>
    </source>
</reference>